<accession>A0A328PIJ1</accession>
<dbReference type="RefSeq" id="WP_112093922.1">
    <property type="nucleotide sequence ID" value="NZ_QLOE01000004.1"/>
</dbReference>
<sequence>MRSFAPLFLLAAIMMSIVGMAYYQPVTAQASESTTQTLQANVSDTIAITATWAGTENGTINLGNVPADNFERSWEGGDTAEQVHTYSNVAIDLYVRAAGDLTKGADKIALDNLKYDGYANDTLQKTAFDTTYALVKAGWGPPSQGAHLTVPVDLFLTVPFATPPGVYTTTIYHAAVQAGGTEPTTP</sequence>
<dbReference type="AlphaFoldDB" id="A0A328PIJ1"/>
<gene>
    <name evidence="1" type="ORF">DPC56_04770</name>
</gene>
<organism evidence="1 2">
    <name type="scientific">Methanothermobacter tenebrarum</name>
    <dbReference type="NCBI Taxonomy" id="680118"/>
    <lineage>
        <taxon>Archaea</taxon>
        <taxon>Methanobacteriati</taxon>
        <taxon>Methanobacteriota</taxon>
        <taxon>Methanomada group</taxon>
        <taxon>Methanobacteria</taxon>
        <taxon>Methanobacteriales</taxon>
        <taxon>Methanobacteriaceae</taxon>
        <taxon>Methanothermobacter</taxon>
    </lineage>
</organism>
<reference evidence="1 2" key="1">
    <citation type="submission" date="2018-06" db="EMBL/GenBank/DDBJ databases">
        <title>Draft genome sequence of hyperthermophilic methanogen Methanothermobacter tenebrarum sp. MCM-B 1447.</title>
        <authorList>
            <person name="Pore S.D."/>
            <person name="Dagar S."/>
            <person name="Dhakephalkar P.K."/>
        </authorList>
    </citation>
    <scope>NUCLEOTIDE SEQUENCE [LARGE SCALE GENOMIC DNA]</scope>
    <source>
        <strain evidence="1 2">MCM B 1447</strain>
    </source>
</reference>
<proteinExistence type="predicted"/>
<evidence type="ECO:0000313" key="1">
    <source>
        <dbReference type="EMBL" id="RAO79234.1"/>
    </source>
</evidence>
<dbReference type="Proteomes" id="UP000249782">
    <property type="component" value="Unassembled WGS sequence"/>
</dbReference>
<protein>
    <submittedName>
        <fullName evidence="1">Uncharacterized protein</fullName>
    </submittedName>
</protein>
<name>A0A328PIJ1_9EURY</name>
<comment type="caution">
    <text evidence="1">The sequence shown here is derived from an EMBL/GenBank/DDBJ whole genome shotgun (WGS) entry which is preliminary data.</text>
</comment>
<dbReference type="EMBL" id="QLOE01000004">
    <property type="protein sequence ID" value="RAO79234.1"/>
    <property type="molecule type" value="Genomic_DNA"/>
</dbReference>
<keyword evidence="2" id="KW-1185">Reference proteome</keyword>
<evidence type="ECO:0000313" key="2">
    <source>
        <dbReference type="Proteomes" id="UP000249782"/>
    </source>
</evidence>
<dbReference type="OrthoDB" id="81803at2157"/>